<dbReference type="SUPFAM" id="SSF46689">
    <property type="entry name" value="Homeodomain-like"/>
    <property type="match status" value="1"/>
</dbReference>
<dbReference type="PANTHER" id="PTHR19303:SF73">
    <property type="entry name" value="PROTEIN PDC2"/>
    <property type="match status" value="1"/>
</dbReference>
<dbReference type="InterPro" id="IPR004875">
    <property type="entry name" value="DDE_SF_endonuclease_dom"/>
</dbReference>
<dbReference type="GO" id="GO:0005634">
    <property type="term" value="C:nucleus"/>
    <property type="evidence" value="ECO:0007669"/>
    <property type="project" value="TreeGrafter"/>
</dbReference>
<organism evidence="3 4">
    <name type="scientific">Phytophthora megakarya</name>
    <dbReference type="NCBI Taxonomy" id="4795"/>
    <lineage>
        <taxon>Eukaryota</taxon>
        <taxon>Sar</taxon>
        <taxon>Stramenopiles</taxon>
        <taxon>Oomycota</taxon>
        <taxon>Peronosporomycetes</taxon>
        <taxon>Peronosporales</taxon>
        <taxon>Peronosporaceae</taxon>
        <taxon>Phytophthora</taxon>
    </lineage>
</organism>
<evidence type="ECO:0000256" key="1">
    <source>
        <dbReference type="ARBA" id="ARBA00023125"/>
    </source>
</evidence>
<dbReference type="Pfam" id="PF03221">
    <property type="entry name" value="HTH_Tnp_Tc5"/>
    <property type="match status" value="1"/>
</dbReference>
<dbReference type="InterPro" id="IPR050863">
    <property type="entry name" value="CenT-Element_Derived"/>
</dbReference>
<dbReference type="Gene3D" id="1.10.10.60">
    <property type="entry name" value="Homeodomain-like"/>
    <property type="match status" value="1"/>
</dbReference>
<name>A0A225UT86_9STRA</name>
<evidence type="ECO:0000259" key="2">
    <source>
        <dbReference type="PROSITE" id="PS51253"/>
    </source>
</evidence>
<dbReference type="InterPro" id="IPR009057">
    <property type="entry name" value="Homeodomain-like_sf"/>
</dbReference>
<reference evidence="4" key="1">
    <citation type="submission" date="2017-03" db="EMBL/GenBank/DDBJ databases">
        <title>Phytopthora megakarya and P. palmivora, two closely related causual agents of cacao black pod achieved similar genome size and gene model numbers by different mechanisms.</title>
        <authorList>
            <person name="Ali S."/>
            <person name="Shao J."/>
            <person name="Larry D.J."/>
            <person name="Kronmiller B."/>
            <person name="Shen D."/>
            <person name="Strem M.D."/>
            <person name="Melnick R.L."/>
            <person name="Guiltinan M.J."/>
            <person name="Tyler B.M."/>
            <person name="Meinhardt L.W."/>
            <person name="Bailey B.A."/>
        </authorList>
    </citation>
    <scope>NUCLEOTIDE SEQUENCE [LARGE SCALE GENOMIC DNA]</scope>
    <source>
        <strain evidence="4">zdho120</strain>
    </source>
</reference>
<evidence type="ECO:0000313" key="4">
    <source>
        <dbReference type="Proteomes" id="UP000198211"/>
    </source>
</evidence>
<comment type="caution">
    <text evidence="3">The sequence shown here is derived from an EMBL/GenBank/DDBJ whole genome shotgun (WGS) entry which is preliminary data.</text>
</comment>
<dbReference type="InterPro" id="IPR006600">
    <property type="entry name" value="HTH_CenpB_DNA-bd_dom"/>
</dbReference>
<keyword evidence="4" id="KW-1185">Reference proteome</keyword>
<dbReference type="EMBL" id="NBNE01011949">
    <property type="protein sequence ID" value="OWY96207.1"/>
    <property type="molecule type" value="Genomic_DNA"/>
</dbReference>
<protein>
    <submittedName>
        <fullName evidence="3">Tigger transposable element-derived protein 6</fullName>
    </submittedName>
</protein>
<keyword evidence="1" id="KW-0238">DNA-binding</keyword>
<accession>A0A225UT86</accession>
<dbReference type="GO" id="GO:0003677">
    <property type="term" value="F:DNA binding"/>
    <property type="evidence" value="ECO:0007669"/>
    <property type="project" value="UniProtKB-KW"/>
</dbReference>
<gene>
    <name evidence="3" type="ORF">PHMEG_00033582</name>
</gene>
<dbReference type="OrthoDB" id="97756at2759"/>
<dbReference type="PROSITE" id="PS51253">
    <property type="entry name" value="HTH_CENPB"/>
    <property type="match status" value="1"/>
</dbReference>
<proteinExistence type="predicted"/>
<dbReference type="PANTHER" id="PTHR19303">
    <property type="entry name" value="TRANSPOSON"/>
    <property type="match status" value="1"/>
</dbReference>
<evidence type="ECO:0000313" key="3">
    <source>
        <dbReference type="EMBL" id="OWY96207.1"/>
    </source>
</evidence>
<dbReference type="Pfam" id="PF03184">
    <property type="entry name" value="DDE_1"/>
    <property type="match status" value="1"/>
</dbReference>
<dbReference type="AlphaFoldDB" id="A0A225UT86"/>
<dbReference type="STRING" id="4795.A0A225UT86"/>
<dbReference type="SMART" id="SM00674">
    <property type="entry name" value="CENPB"/>
    <property type="match status" value="1"/>
</dbReference>
<sequence length="317" mass="36729">MDHPDLPSILIVIFPELDEALANWILCCQTRGIMLDGNIVKAKGTRMLDKMRVVGDDRVALSNGWLQAFQRRHGFRSFKAHGECGSVSEQAIPALLETIRGDGEVKNYALANVYNFDETEVSLYWRSTWLLYRNNKKAWMTGALFRDWLHEFNVDMKKEKWKLLLLIDNASSHSITGMSPSNVKVYFLPPNTTSKLQPHDPGIIGALKRRYRRRQLQHALDKEEEGIDRDIYAVDQLLAMKWVKSCWRDIPKDLVLNCFRHTGIVLGRSSSRRSHKEVDSILRRELLSSLERLRVRDPMSVDDLFAIQQRMTQRAKH</sequence>
<feature type="domain" description="HTH CENPB-type" evidence="2">
    <location>
        <begin position="5"/>
        <end position="79"/>
    </location>
</feature>
<dbReference type="Proteomes" id="UP000198211">
    <property type="component" value="Unassembled WGS sequence"/>
</dbReference>